<name>A0A9P7XGI7_9FUNG</name>
<accession>A0A9P7XGI7</accession>
<dbReference type="EMBL" id="JAHRHY010000022">
    <property type="protein sequence ID" value="KAG9061910.1"/>
    <property type="molecule type" value="Genomic_DNA"/>
</dbReference>
<feature type="compositionally biased region" description="Low complexity" evidence="1">
    <location>
        <begin position="100"/>
        <end position="121"/>
    </location>
</feature>
<dbReference type="OrthoDB" id="2455568at2759"/>
<feature type="region of interest" description="Disordered" evidence="1">
    <location>
        <begin position="100"/>
        <end position="133"/>
    </location>
</feature>
<evidence type="ECO:0000313" key="3">
    <source>
        <dbReference type="EMBL" id="KAG9060732.1"/>
    </source>
</evidence>
<dbReference type="Proteomes" id="UP000707451">
    <property type="component" value="Unassembled WGS sequence"/>
</dbReference>
<reference evidence="2" key="1">
    <citation type="submission" date="2021-06" db="EMBL/GenBank/DDBJ databases">
        <title>Genome Sequence of Mortierella hyaline Strain SCG-10, a Cold-Adapted, Nitrate-Reducing Fungus Isolated from Soil in Minnesota, USA.</title>
        <authorList>
            <person name="Aldossari N."/>
        </authorList>
    </citation>
    <scope>NUCLEOTIDE SEQUENCE</scope>
    <source>
        <strain evidence="2">SCG-10</strain>
    </source>
</reference>
<dbReference type="EMBL" id="JAHRHY010000031">
    <property type="protein sequence ID" value="KAG9060798.1"/>
    <property type="molecule type" value="Genomic_DNA"/>
</dbReference>
<dbReference type="AlphaFoldDB" id="A0A9P7XGI7"/>
<evidence type="ECO:0000313" key="4">
    <source>
        <dbReference type="EMBL" id="KAG9060798.1"/>
    </source>
</evidence>
<evidence type="ECO:0000313" key="6">
    <source>
        <dbReference type="Proteomes" id="UP000707451"/>
    </source>
</evidence>
<organism evidence="2 6">
    <name type="scientific">Linnemannia hyalina</name>
    <dbReference type="NCBI Taxonomy" id="64524"/>
    <lineage>
        <taxon>Eukaryota</taxon>
        <taxon>Fungi</taxon>
        <taxon>Fungi incertae sedis</taxon>
        <taxon>Mucoromycota</taxon>
        <taxon>Mortierellomycotina</taxon>
        <taxon>Mortierellomycetes</taxon>
        <taxon>Mortierellales</taxon>
        <taxon>Mortierellaceae</taxon>
        <taxon>Linnemannia</taxon>
    </lineage>
</organism>
<sequence>MPTVLCPHFDRRLCRVPPEGQTEEHNKRYHEKIAVLVQRPGLPDIMVERSEEHDNHYPCPSTQCQVTTNVRQNVLKHIAVCRFVRADDTARFRLLRQQLGRQQRARQAPYPATSASSSASSGHRAPMNPFLQPDIDMDGSNEEQVQGMVRFQNTVMTLLGYSQMGSERLYQIEDSIDSLKTDLSTSFKQLMDNNKDLSAKQNKIFDNTVKLMNMTEGLLNRIEKFTFERPGWQTDSQEGFSMPGSSVDGRFGLGVDPRRYIPHLDDHDQVISESESPEYENSMERNMAQAQVIARHNEEFSRGMDGEENEMNTVKVKKDSQDMEDAAEEMGEVHKEEDVKEEAEE</sequence>
<feature type="region of interest" description="Disordered" evidence="1">
    <location>
        <begin position="300"/>
        <end position="345"/>
    </location>
</feature>
<keyword evidence="6" id="KW-1185">Reference proteome</keyword>
<gene>
    <name evidence="5" type="ORF">KI688_007061</name>
    <name evidence="4" type="ORF">KI688_008879</name>
    <name evidence="2" type="ORF">KI688_008937</name>
    <name evidence="3" type="ORF">KI688_008943</name>
</gene>
<dbReference type="EMBL" id="JAHRHY010000037">
    <property type="protein sequence ID" value="KAG9060732.1"/>
    <property type="molecule type" value="Genomic_DNA"/>
</dbReference>
<proteinExistence type="predicted"/>
<evidence type="ECO:0000313" key="5">
    <source>
        <dbReference type="EMBL" id="KAG9061910.1"/>
    </source>
</evidence>
<comment type="caution">
    <text evidence="2">The sequence shown here is derived from an EMBL/GenBank/DDBJ whole genome shotgun (WGS) entry which is preliminary data.</text>
</comment>
<evidence type="ECO:0000256" key="1">
    <source>
        <dbReference type="SAM" id="MobiDB-lite"/>
    </source>
</evidence>
<evidence type="ECO:0000313" key="2">
    <source>
        <dbReference type="EMBL" id="KAG9060726.1"/>
    </source>
</evidence>
<protein>
    <submittedName>
        <fullName evidence="2">Uncharacterized protein</fullName>
    </submittedName>
</protein>
<dbReference type="EMBL" id="JAHRHY010000037">
    <property type="protein sequence ID" value="KAG9060726.1"/>
    <property type="molecule type" value="Genomic_DNA"/>
</dbReference>